<name>A0A6J2Y6G8_SITOR</name>
<organism evidence="2 3">
    <name type="scientific">Sitophilus oryzae</name>
    <name type="common">Rice weevil</name>
    <name type="synonym">Curculio oryzae</name>
    <dbReference type="NCBI Taxonomy" id="7048"/>
    <lineage>
        <taxon>Eukaryota</taxon>
        <taxon>Metazoa</taxon>
        <taxon>Ecdysozoa</taxon>
        <taxon>Arthropoda</taxon>
        <taxon>Hexapoda</taxon>
        <taxon>Insecta</taxon>
        <taxon>Pterygota</taxon>
        <taxon>Neoptera</taxon>
        <taxon>Endopterygota</taxon>
        <taxon>Coleoptera</taxon>
        <taxon>Polyphaga</taxon>
        <taxon>Cucujiformia</taxon>
        <taxon>Curculionidae</taxon>
        <taxon>Dryophthorinae</taxon>
        <taxon>Sitophilus</taxon>
    </lineage>
</organism>
<accession>A0A6J2Y6G8</accession>
<protein>
    <submittedName>
        <fullName evidence="3">Uncharacterized protein LOC115884862</fullName>
    </submittedName>
</protein>
<feature type="transmembrane region" description="Helical" evidence="1">
    <location>
        <begin position="42"/>
        <end position="68"/>
    </location>
</feature>
<gene>
    <name evidence="3" type="primary">LOC115884862</name>
</gene>
<dbReference type="InParanoid" id="A0A6J2Y6G8"/>
<evidence type="ECO:0000256" key="1">
    <source>
        <dbReference type="SAM" id="Phobius"/>
    </source>
</evidence>
<dbReference type="RefSeq" id="XP_030759433.1">
    <property type="nucleotide sequence ID" value="XM_030903573.1"/>
</dbReference>
<proteinExistence type="predicted"/>
<sequence length="142" mass="16256">MEFSGDIPQSYIPPHPDTSHRPARVLFRGNMSRRLSQVSGNALYWIMQILILLTSISFNILCNPIVWFLVKTIFNVVSEVLIYMVLGICSVLISIITHLDEYYTKGKHQGKSVLNDTDYASYNTEVPKNVKRFVDVPKDYSI</sequence>
<keyword evidence="2" id="KW-1185">Reference proteome</keyword>
<dbReference type="OrthoDB" id="10475192at2759"/>
<dbReference type="AlphaFoldDB" id="A0A6J2Y6G8"/>
<keyword evidence="1" id="KW-1133">Transmembrane helix</keyword>
<reference evidence="3" key="1">
    <citation type="submission" date="2025-08" db="UniProtKB">
        <authorList>
            <consortium name="RefSeq"/>
        </authorList>
    </citation>
    <scope>IDENTIFICATION</scope>
    <source>
        <tissue evidence="3">Gonads</tissue>
    </source>
</reference>
<dbReference type="KEGG" id="soy:115884862"/>
<evidence type="ECO:0000313" key="3">
    <source>
        <dbReference type="RefSeq" id="XP_030759433.1"/>
    </source>
</evidence>
<dbReference type="GeneID" id="115884862"/>
<keyword evidence="1" id="KW-0472">Membrane</keyword>
<feature type="transmembrane region" description="Helical" evidence="1">
    <location>
        <begin position="80"/>
        <end position="99"/>
    </location>
</feature>
<keyword evidence="1" id="KW-0812">Transmembrane</keyword>
<dbReference type="Proteomes" id="UP000504635">
    <property type="component" value="Unplaced"/>
</dbReference>
<evidence type="ECO:0000313" key="2">
    <source>
        <dbReference type="Proteomes" id="UP000504635"/>
    </source>
</evidence>